<comment type="caution">
    <text evidence="1">The sequence shown here is derived from an EMBL/GenBank/DDBJ whole genome shotgun (WGS) entry which is preliminary data.</text>
</comment>
<sequence length="51" mass="5628">MTKDQDLTQDQKARIAATLARIRGGLKTLTGSPFDEPAHTFVAEAYYVETT</sequence>
<proteinExistence type="predicted"/>
<protein>
    <submittedName>
        <fullName evidence="1">Uncharacterized protein</fullName>
    </submittedName>
</protein>
<name>A0ABS9CYW2_9RHOB</name>
<dbReference type="Proteomes" id="UP001200557">
    <property type="component" value="Unassembled WGS sequence"/>
</dbReference>
<gene>
    <name evidence="1" type="ORF">L0664_13005</name>
</gene>
<accession>A0ABS9CYW2</accession>
<keyword evidence="2" id="KW-1185">Reference proteome</keyword>
<organism evidence="1 2">
    <name type="scientific">Octadecabacter dasysiphoniae</name>
    <dbReference type="NCBI Taxonomy" id="2909341"/>
    <lineage>
        <taxon>Bacteria</taxon>
        <taxon>Pseudomonadati</taxon>
        <taxon>Pseudomonadota</taxon>
        <taxon>Alphaproteobacteria</taxon>
        <taxon>Rhodobacterales</taxon>
        <taxon>Roseobacteraceae</taxon>
        <taxon>Octadecabacter</taxon>
    </lineage>
</organism>
<evidence type="ECO:0000313" key="2">
    <source>
        <dbReference type="Proteomes" id="UP001200557"/>
    </source>
</evidence>
<reference evidence="1 2" key="1">
    <citation type="submission" date="2022-01" db="EMBL/GenBank/DDBJ databases">
        <title>Octadecabacter sp. nov., isolated from a marine alga.</title>
        <authorList>
            <person name="Jin M.S."/>
            <person name="Kim H.M."/>
            <person name="Han D.M."/>
            <person name="Jung J.J."/>
            <person name="Jeon C.O."/>
        </authorList>
    </citation>
    <scope>NUCLEOTIDE SEQUENCE [LARGE SCALE GENOMIC DNA]</scope>
    <source>
        <strain evidence="1 2">G9-8</strain>
    </source>
</reference>
<dbReference type="RefSeq" id="WP_235226317.1">
    <property type="nucleotide sequence ID" value="NZ_JAKGAQ010000003.1"/>
</dbReference>
<dbReference type="EMBL" id="JAKGAQ010000003">
    <property type="protein sequence ID" value="MCF2871989.1"/>
    <property type="molecule type" value="Genomic_DNA"/>
</dbReference>
<evidence type="ECO:0000313" key="1">
    <source>
        <dbReference type="EMBL" id="MCF2871989.1"/>
    </source>
</evidence>